<evidence type="ECO:0000256" key="2">
    <source>
        <dbReference type="ARBA" id="ARBA00022729"/>
    </source>
</evidence>
<dbReference type="Pfam" id="PF11999">
    <property type="entry name" value="Ice_binding"/>
    <property type="match status" value="1"/>
</dbReference>
<gene>
    <name evidence="5" type="ORF">D0Z07_6813</name>
</gene>
<dbReference type="Proteomes" id="UP000785200">
    <property type="component" value="Unassembled WGS sequence"/>
</dbReference>
<reference evidence="5" key="1">
    <citation type="submission" date="2019-07" db="EMBL/GenBank/DDBJ databases">
        <title>Hyphodiscus hymeniophilus genome sequencing and assembly.</title>
        <authorList>
            <person name="Kramer G."/>
            <person name="Nodwell J."/>
        </authorList>
    </citation>
    <scope>NUCLEOTIDE SEQUENCE</scope>
    <source>
        <strain evidence="5">ATCC 34498</strain>
    </source>
</reference>
<name>A0A9P7AVR0_9HELO</name>
<feature type="chain" id="PRO_5040461047" evidence="4">
    <location>
        <begin position="19"/>
        <end position="479"/>
    </location>
</feature>
<keyword evidence="2 4" id="KW-0732">Signal</keyword>
<evidence type="ECO:0000313" key="5">
    <source>
        <dbReference type="EMBL" id="KAG0647757.1"/>
    </source>
</evidence>
<evidence type="ECO:0000256" key="1">
    <source>
        <dbReference type="ARBA" id="ARBA00005445"/>
    </source>
</evidence>
<feature type="region of interest" description="Disordered" evidence="3">
    <location>
        <begin position="284"/>
        <end position="332"/>
    </location>
</feature>
<organism evidence="5 6">
    <name type="scientific">Hyphodiscus hymeniophilus</name>
    <dbReference type="NCBI Taxonomy" id="353542"/>
    <lineage>
        <taxon>Eukaryota</taxon>
        <taxon>Fungi</taxon>
        <taxon>Dikarya</taxon>
        <taxon>Ascomycota</taxon>
        <taxon>Pezizomycotina</taxon>
        <taxon>Leotiomycetes</taxon>
        <taxon>Helotiales</taxon>
        <taxon>Hyphodiscaceae</taxon>
        <taxon>Hyphodiscus</taxon>
    </lineage>
</organism>
<protein>
    <submittedName>
        <fullName evidence="5">Ice-binding</fullName>
    </submittedName>
</protein>
<sequence>MERLILLYLLCHVALISAQTVSLGSAASFAILGGTTITNTGPSVITGDIGLSPGSSITGLPPGGPGVQIGGSQYVDDNVAISAKNDALTAYNTIAALGGATDLTGQDLGGLTLAAGVYSFDNSAQLTGPLILSSSTPNATWYFQIGSTLTTATASVVILQGTAQACNVFWQVGSSATIGTQTTFQGLILAQTSITMVTSATSNGGLFALTGAVTLDTNNVNVAVCPVQSSSIAFSSTAGGGGGVPGGTTTTTTAFSSTVAAASSAPGAGGVGAGTTTVSAFSSTIPAASSTPGGGGGNGNGPNGPNSGSNTGTVSSTIGASGGGGGAGGGAVTTTPIVPEQHLIGNPNKLDGESKFEQFSSTFYIKELVCWTVVTAQYGDSGKLSKFKHILDIVLHSKFSIFIGISSIRECCLNEAYIFKQFTISIVFGVSSILEWWFNETYIFKQYTIDVCIFDPVLHIANIEHPIVNLFSGSADLPK</sequence>
<feature type="compositionally biased region" description="Gly residues" evidence="3">
    <location>
        <begin position="292"/>
        <end position="302"/>
    </location>
</feature>
<accession>A0A9P7AVR0</accession>
<evidence type="ECO:0000256" key="3">
    <source>
        <dbReference type="SAM" id="MobiDB-lite"/>
    </source>
</evidence>
<evidence type="ECO:0000256" key="4">
    <source>
        <dbReference type="SAM" id="SignalP"/>
    </source>
</evidence>
<dbReference type="InterPro" id="IPR021884">
    <property type="entry name" value="Ice-bd_prot"/>
</dbReference>
<feature type="compositionally biased region" description="Gly residues" evidence="3">
    <location>
        <begin position="320"/>
        <end position="331"/>
    </location>
</feature>
<comment type="similarity">
    <text evidence="1">Belongs to the ice-binding protein family.</text>
</comment>
<evidence type="ECO:0000313" key="6">
    <source>
        <dbReference type="Proteomes" id="UP000785200"/>
    </source>
</evidence>
<comment type="caution">
    <text evidence="5">The sequence shown here is derived from an EMBL/GenBank/DDBJ whole genome shotgun (WGS) entry which is preliminary data.</text>
</comment>
<dbReference type="EMBL" id="VNKQ01000012">
    <property type="protein sequence ID" value="KAG0647757.1"/>
    <property type="molecule type" value="Genomic_DNA"/>
</dbReference>
<dbReference type="AlphaFoldDB" id="A0A9P7AVR0"/>
<proteinExistence type="inferred from homology"/>
<keyword evidence="6" id="KW-1185">Reference proteome</keyword>
<feature type="compositionally biased region" description="Low complexity" evidence="3">
    <location>
        <begin position="303"/>
        <end position="319"/>
    </location>
</feature>
<feature type="signal peptide" evidence="4">
    <location>
        <begin position="1"/>
        <end position="18"/>
    </location>
</feature>
<dbReference type="OrthoDB" id="10264374at2759"/>